<protein>
    <submittedName>
        <fullName evidence="2">Uncharacterized protein</fullName>
    </submittedName>
</protein>
<dbReference type="Proteomes" id="UP000007305">
    <property type="component" value="Chromosome 1"/>
</dbReference>
<dbReference type="EnsemblPlants" id="Zm00001eb051280_T001">
    <property type="protein sequence ID" value="Zm00001eb051280_P001"/>
    <property type="gene ID" value="Zm00001eb051280"/>
</dbReference>
<reference evidence="2" key="3">
    <citation type="submission" date="2021-05" db="UniProtKB">
        <authorList>
            <consortium name="EnsemblPlants"/>
        </authorList>
    </citation>
    <scope>IDENTIFICATION</scope>
    <source>
        <strain evidence="2">cv. B73</strain>
    </source>
</reference>
<reference evidence="3" key="1">
    <citation type="submission" date="2015-12" db="EMBL/GenBank/DDBJ databases">
        <title>Update maize B73 reference genome by single molecule sequencing technologies.</title>
        <authorList>
            <consortium name="Maize Genome Sequencing Project"/>
            <person name="Ware D."/>
        </authorList>
    </citation>
    <scope>NUCLEOTIDE SEQUENCE [LARGE SCALE GENOMIC DNA]</scope>
    <source>
        <strain evidence="3">cv. B73</strain>
    </source>
</reference>
<organism evidence="2 3">
    <name type="scientific">Zea mays</name>
    <name type="common">Maize</name>
    <dbReference type="NCBI Taxonomy" id="4577"/>
    <lineage>
        <taxon>Eukaryota</taxon>
        <taxon>Viridiplantae</taxon>
        <taxon>Streptophyta</taxon>
        <taxon>Embryophyta</taxon>
        <taxon>Tracheophyta</taxon>
        <taxon>Spermatophyta</taxon>
        <taxon>Magnoliopsida</taxon>
        <taxon>Liliopsida</taxon>
        <taxon>Poales</taxon>
        <taxon>Poaceae</taxon>
        <taxon>PACMAD clade</taxon>
        <taxon>Panicoideae</taxon>
        <taxon>Andropogonodae</taxon>
        <taxon>Andropogoneae</taxon>
        <taxon>Tripsacinae</taxon>
        <taxon>Zea</taxon>
    </lineage>
</organism>
<dbReference type="AlphaFoldDB" id="A0A804M147"/>
<dbReference type="Gramene" id="Zm00001eb051280_T001">
    <property type="protein sequence ID" value="Zm00001eb051280_P001"/>
    <property type="gene ID" value="Zm00001eb051280"/>
</dbReference>
<accession>A0A804M147</accession>
<name>A0A804M147_MAIZE</name>
<evidence type="ECO:0000256" key="1">
    <source>
        <dbReference type="SAM" id="MobiDB-lite"/>
    </source>
</evidence>
<dbReference type="InParanoid" id="A0A804M147"/>
<sequence length="382" mass="41895">MHPRPVSLKPPASPPETPTHPALPRRRARAPPRQPPCALSPPCLRLLPRPPENHQVSLPYTARSTINAPFPGKPQPSTFLATSDLPSLALSSEQHLLPMAAPRPQSRPRIRSPVSDAPILLDVAHGVDGDLPHPALWYVTVLPASFPRTGAAPCCGGPFPKQHGTTCSPCRARTLLPQTARPHDAHTLLPWRYPLICALSLGDPLPSSAPRGKWMAIPSIGAKPYTSSISKGRARLRPRLPASPSSHLITALLALFYQEKIAANLFTVDELPHVLLAVEVVFSWQMFAFRTLLRGESDMPQAACCWSFYVSPYQICFSLIRELNCARYLELAMVQRMLGKYSIIMKVGAITQMVNKLGPCKWSTLPKLYLDVLESNAGKAMP</sequence>
<keyword evidence="3" id="KW-1185">Reference proteome</keyword>
<feature type="region of interest" description="Disordered" evidence="1">
    <location>
        <begin position="1"/>
        <end position="50"/>
    </location>
</feature>
<evidence type="ECO:0000313" key="3">
    <source>
        <dbReference type="Proteomes" id="UP000007305"/>
    </source>
</evidence>
<reference evidence="2" key="2">
    <citation type="submission" date="2019-07" db="EMBL/GenBank/DDBJ databases">
        <authorList>
            <person name="Seetharam A."/>
            <person name="Woodhouse M."/>
            <person name="Cannon E."/>
        </authorList>
    </citation>
    <scope>NUCLEOTIDE SEQUENCE [LARGE SCALE GENOMIC DNA]</scope>
    <source>
        <strain evidence="2">cv. B73</strain>
    </source>
</reference>
<proteinExistence type="predicted"/>
<evidence type="ECO:0000313" key="2">
    <source>
        <dbReference type="EnsemblPlants" id="Zm00001eb051280_P001"/>
    </source>
</evidence>